<protein>
    <recommendedName>
        <fullName evidence="5">MYND-type domain-containing protein</fullName>
    </recommendedName>
</protein>
<evidence type="ECO:0000256" key="2">
    <source>
        <dbReference type="ARBA" id="ARBA00022771"/>
    </source>
</evidence>
<proteinExistence type="predicted"/>
<organism evidence="6 7">
    <name type="scientific">Knufia obscura</name>
    <dbReference type="NCBI Taxonomy" id="1635080"/>
    <lineage>
        <taxon>Eukaryota</taxon>
        <taxon>Fungi</taxon>
        <taxon>Dikarya</taxon>
        <taxon>Ascomycota</taxon>
        <taxon>Pezizomycotina</taxon>
        <taxon>Eurotiomycetes</taxon>
        <taxon>Chaetothyriomycetidae</taxon>
        <taxon>Chaetothyriales</taxon>
        <taxon>Trichomeriaceae</taxon>
        <taxon>Knufia</taxon>
    </lineage>
</organism>
<dbReference type="InterPro" id="IPR002893">
    <property type="entry name" value="Znf_MYND"/>
</dbReference>
<comment type="caution">
    <text evidence="6">The sequence shown here is derived from an EMBL/GenBank/DDBJ whole genome shotgun (WGS) entry which is preliminary data.</text>
</comment>
<dbReference type="Gene3D" id="6.10.140.2220">
    <property type="match status" value="1"/>
</dbReference>
<dbReference type="PANTHER" id="PTHR10237:SF14">
    <property type="entry name" value="MYND-TYPE DOMAIN-CONTAINING PROTEIN"/>
    <property type="match status" value="1"/>
</dbReference>
<dbReference type="PROSITE" id="PS50865">
    <property type="entry name" value="ZF_MYND_2"/>
    <property type="match status" value="1"/>
</dbReference>
<accession>A0ABR0RCJ7</accession>
<gene>
    <name evidence="6" type="ORF">PMZ80_009320</name>
</gene>
<evidence type="ECO:0000256" key="1">
    <source>
        <dbReference type="ARBA" id="ARBA00022723"/>
    </source>
</evidence>
<dbReference type="GeneID" id="90002769"/>
<evidence type="ECO:0000256" key="3">
    <source>
        <dbReference type="ARBA" id="ARBA00022833"/>
    </source>
</evidence>
<dbReference type="RefSeq" id="XP_064726440.1">
    <property type="nucleotide sequence ID" value="XM_064877715.1"/>
</dbReference>
<dbReference type="PANTHER" id="PTHR10237">
    <property type="entry name" value="DEFORMED EPIDERMAL AUTOREGULATORY FACTOR 1 HOMOLOG SUPPRESSIN"/>
    <property type="match status" value="1"/>
</dbReference>
<evidence type="ECO:0000313" key="6">
    <source>
        <dbReference type="EMBL" id="KAK5938350.1"/>
    </source>
</evidence>
<dbReference type="EMBL" id="JAVHJV010000013">
    <property type="protein sequence ID" value="KAK5938350.1"/>
    <property type="molecule type" value="Genomic_DNA"/>
</dbReference>
<dbReference type="InterPro" id="IPR024119">
    <property type="entry name" value="TF_DEAF-1"/>
</dbReference>
<reference evidence="6 7" key="1">
    <citation type="journal article" date="2023" name="Res Sq">
        <title>Genomic and morphological characterization of Knufia obscura isolated from the Mars 2020 spacecraft assembly facility.</title>
        <authorList>
            <person name="Chander A.M."/>
            <person name="Teixeira M.M."/>
            <person name="Singh N.K."/>
            <person name="Williams M.P."/>
            <person name="Parker C.W."/>
            <person name="Leo P."/>
            <person name="Stajich J.E."/>
            <person name="Torok T."/>
            <person name="Tighe S."/>
            <person name="Mason C.E."/>
            <person name="Venkateswaran K."/>
        </authorList>
    </citation>
    <scope>NUCLEOTIDE SEQUENCE [LARGE SCALE GENOMIC DNA]</scope>
    <source>
        <strain evidence="6 7">CCFEE 5817</strain>
    </source>
</reference>
<keyword evidence="1" id="KW-0479">Metal-binding</keyword>
<dbReference type="Proteomes" id="UP001334248">
    <property type="component" value="Unassembled WGS sequence"/>
</dbReference>
<name>A0ABR0RCJ7_9EURO</name>
<dbReference type="Pfam" id="PF01753">
    <property type="entry name" value="zf-MYND"/>
    <property type="match status" value="1"/>
</dbReference>
<keyword evidence="2 4" id="KW-0863">Zinc-finger</keyword>
<keyword evidence="3" id="KW-0862">Zinc</keyword>
<sequence length="225" mass="25833">MSDPTTATQSCAHCKKMQFELPNNTTLKRCAKCHTQAYCSRECQKDDWENHKRVCTQNNVTPTPGSMSNPPTSDLEKHARQTVDLLNALSHDPNFRKDLRSIPAQAAGLKYLADFVSRTFREYWCPLIAPQKFAELSAELESFHGIEREAHLRDMASKFEEVKRRDGDFDKDKWPTLDREKYRDCISRNTMAATIVQNPARQAMMGGSYEYSEEVKEVCRKIMSG</sequence>
<dbReference type="PROSITE" id="PS01360">
    <property type="entry name" value="ZF_MYND_1"/>
    <property type="match status" value="1"/>
</dbReference>
<evidence type="ECO:0000259" key="5">
    <source>
        <dbReference type="PROSITE" id="PS50865"/>
    </source>
</evidence>
<evidence type="ECO:0000313" key="7">
    <source>
        <dbReference type="Proteomes" id="UP001334248"/>
    </source>
</evidence>
<feature type="domain" description="MYND-type" evidence="5">
    <location>
        <begin position="11"/>
        <end position="55"/>
    </location>
</feature>
<evidence type="ECO:0000256" key="4">
    <source>
        <dbReference type="PROSITE-ProRule" id="PRU00134"/>
    </source>
</evidence>
<keyword evidence="7" id="KW-1185">Reference proteome</keyword>
<dbReference type="SUPFAM" id="SSF144232">
    <property type="entry name" value="HIT/MYND zinc finger-like"/>
    <property type="match status" value="1"/>
</dbReference>